<dbReference type="SUPFAM" id="SSF46689">
    <property type="entry name" value="Homeodomain-like"/>
    <property type="match status" value="1"/>
</dbReference>
<evidence type="ECO:0000313" key="7">
    <source>
        <dbReference type="EMBL" id="MCY0388103.1"/>
    </source>
</evidence>
<dbReference type="Pfam" id="PF14246">
    <property type="entry name" value="TetR_C_7"/>
    <property type="match status" value="1"/>
</dbReference>
<dbReference type="RefSeq" id="WP_267847981.1">
    <property type="nucleotide sequence ID" value="NZ_JAPMXC010000002.1"/>
</dbReference>
<dbReference type="PROSITE" id="PS01081">
    <property type="entry name" value="HTH_TETR_1"/>
    <property type="match status" value="1"/>
</dbReference>
<keyword evidence="3 5" id="KW-0238">DNA-binding</keyword>
<dbReference type="Gene3D" id="1.10.10.60">
    <property type="entry name" value="Homeodomain-like"/>
    <property type="match status" value="1"/>
</dbReference>
<keyword evidence="8" id="KW-1185">Reference proteome</keyword>
<dbReference type="Pfam" id="PF00440">
    <property type="entry name" value="TetR_N"/>
    <property type="match status" value="1"/>
</dbReference>
<evidence type="ECO:0000259" key="6">
    <source>
        <dbReference type="PROSITE" id="PS50977"/>
    </source>
</evidence>
<evidence type="ECO:0000256" key="1">
    <source>
        <dbReference type="ARBA" id="ARBA00022491"/>
    </source>
</evidence>
<evidence type="ECO:0000256" key="3">
    <source>
        <dbReference type="ARBA" id="ARBA00023125"/>
    </source>
</evidence>
<dbReference type="Proteomes" id="UP001082899">
    <property type="component" value="Unassembled WGS sequence"/>
</dbReference>
<evidence type="ECO:0000313" key="8">
    <source>
        <dbReference type="Proteomes" id="UP001082899"/>
    </source>
</evidence>
<gene>
    <name evidence="7" type="ORF">OVY01_12820</name>
</gene>
<dbReference type="PANTHER" id="PTHR30055">
    <property type="entry name" value="HTH-TYPE TRANSCRIPTIONAL REGULATOR RUTR"/>
    <property type="match status" value="1"/>
</dbReference>
<feature type="DNA-binding region" description="H-T-H motif" evidence="5">
    <location>
        <begin position="42"/>
        <end position="61"/>
    </location>
</feature>
<dbReference type="InterPro" id="IPR039536">
    <property type="entry name" value="TetR_C_Proteobacteria"/>
</dbReference>
<dbReference type="PRINTS" id="PR00455">
    <property type="entry name" value="HTHTETR"/>
</dbReference>
<evidence type="ECO:0000256" key="4">
    <source>
        <dbReference type="ARBA" id="ARBA00023163"/>
    </source>
</evidence>
<keyword evidence="1" id="KW-0678">Repressor</keyword>
<proteinExistence type="predicted"/>
<dbReference type="InterPro" id="IPR050109">
    <property type="entry name" value="HTH-type_TetR-like_transc_reg"/>
</dbReference>
<organism evidence="7 8">
    <name type="scientific">Robbsia betulipollinis</name>
    <dbReference type="NCBI Taxonomy" id="2981849"/>
    <lineage>
        <taxon>Bacteria</taxon>
        <taxon>Pseudomonadati</taxon>
        <taxon>Pseudomonadota</taxon>
        <taxon>Betaproteobacteria</taxon>
        <taxon>Burkholderiales</taxon>
        <taxon>Burkholderiaceae</taxon>
        <taxon>Robbsia</taxon>
    </lineage>
</organism>
<sequence length="227" mass="24592">MTRATPARGAAAQGLPRDVRGKRALILASARALFIQSYERTTMDAIAERATVSKATLYAHFAGKEDLFVALVEDEVEALRQASTATGGRADFSVEDRLMRFGTQLLELTLKSDNLALLRVLIGAGQRFPALTQRVVDSVRAPIRSAVVQLLEQAVAAGELVCDDRRFAADFFMRIINGGIRIDCLLDERLRPTPAQIHEHVGLCVQAFGLLLQARNGGPAGTTGPPR</sequence>
<protein>
    <submittedName>
        <fullName evidence="7">TetR/AcrR family transcriptional regulator</fullName>
    </submittedName>
</protein>
<evidence type="ECO:0000256" key="2">
    <source>
        <dbReference type="ARBA" id="ARBA00023015"/>
    </source>
</evidence>
<evidence type="ECO:0000256" key="5">
    <source>
        <dbReference type="PROSITE-ProRule" id="PRU00335"/>
    </source>
</evidence>
<feature type="domain" description="HTH tetR-type" evidence="6">
    <location>
        <begin position="19"/>
        <end position="79"/>
    </location>
</feature>
<dbReference type="SUPFAM" id="SSF48498">
    <property type="entry name" value="Tetracyclin repressor-like, C-terminal domain"/>
    <property type="match status" value="1"/>
</dbReference>
<reference evidence="7" key="1">
    <citation type="submission" date="2022-11" db="EMBL/GenBank/DDBJ databases">
        <title>Robbsia betulipollinis sp. nov., isolated from pollen of birch (Betula pendula).</title>
        <authorList>
            <person name="Shi H."/>
            <person name="Ambika Manirajan B."/>
            <person name="Ratering S."/>
            <person name="Geissler-Plaum R."/>
            <person name="Schnell S."/>
        </authorList>
    </citation>
    <scope>NUCLEOTIDE SEQUENCE</scope>
    <source>
        <strain evidence="7">Bb-Pol-6</strain>
    </source>
</reference>
<keyword evidence="4" id="KW-0804">Transcription</keyword>
<dbReference type="Gene3D" id="1.10.357.10">
    <property type="entry name" value="Tetracycline Repressor, domain 2"/>
    <property type="match status" value="1"/>
</dbReference>
<name>A0ABT3ZNH8_9BURK</name>
<dbReference type="PANTHER" id="PTHR30055:SF146">
    <property type="entry name" value="HTH-TYPE TRANSCRIPTIONAL DUAL REGULATOR CECR"/>
    <property type="match status" value="1"/>
</dbReference>
<accession>A0ABT3ZNH8</accession>
<dbReference type="PROSITE" id="PS50977">
    <property type="entry name" value="HTH_TETR_2"/>
    <property type="match status" value="1"/>
</dbReference>
<dbReference type="EMBL" id="JAPMXC010000002">
    <property type="protein sequence ID" value="MCY0388103.1"/>
    <property type="molecule type" value="Genomic_DNA"/>
</dbReference>
<dbReference type="InterPro" id="IPR023772">
    <property type="entry name" value="DNA-bd_HTH_TetR-type_CS"/>
</dbReference>
<comment type="caution">
    <text evidence="7">The sequence shown here is derived from an EMBL/GenBank/DDBJ whole genome shotgun (WGS) entry which is preliminary data.</text>
</comment>
<dbReference type="InterPro" id="IPR009057">
    <property type="entry name" value="Homeodomain-like_sf"/>
</dbReference>
<dbReference type="InterPro" id="IPR036271">
    <property type="entry name" value="Tet_transcr_reg_TetR-rel_C_sf"/>
</dbReference>
<dbReference type="InterPro" id="IPR001647">
    <property type="entry name" value="HTH_TetR"/>
</dbReference>
<keyword evidence="2" id="KW-0805">Transcription regulation</keyword>